<feature type="active site" description="Proton acceptor" evidence="11 12">
    <location>
        <position position="164"/>
    </location>
</feature>
<gene>
    <name evidence="11 14" type="primary">rlmE</name>
    <name evidence="11" type="synonym">ftsJ</name>
    <name evidence="11" type="synonym">rrmJ</name>
    <name evidence="14" type="ORF">ERCISPPS3390_522</name>
</gene>
<proteinExistence type="inferred from homology"/>
<dbReference type="CDD" id="cd02440">
    <property type="entry name" value="AdoMet_MTases"/>
    <property type="match status" value="1"/>
</dbReference>
<comment type="catalytic activity">
    <reaction evidence="10 11">
        <text>uridine(2552) in 23S rRNA + S-adenosyl-L-methionine = 2'-O-methyluridine(2552) in 23S rRNA + S-adenosyl-L-homocysteine + H(+)</text>
        <dbReference type="Rhea" id="RHEA:42720"/>
        <dbReference type="Rhea" id="RHEA-COMP:10202"/>
        <dbReference type="Rhea" id="RHEA-COMP:10203"/>
        <dbReference type="ChEBI" id="CHEBI:15378"/>
        <dbReference type="ChEBI" id="CHEBI:57856"/>
        <dbReference type="ChEBI" id="CHEBI:59789"/>
        <dbReference type="ChEBI" id="CHEBI:65315"/>
        <dbReference type="ChEBI" id="CHEBI:74478"/>
        <dbReference type="EC" id="2.1.1.166"/>
    </reaction>
</comment>
<evidence type="ECO:0000256" key="9">
    <source>
        <dbReference type="ARBA" id="ARBA00042745"/>
    </source>
</evidence>
<accession>A0A451D4X7</accession>
<feature type="binding site" evidence="11">
    <location>
        <position position="124"/>
    </location>
    <ligand>
        <name>S-adenosyl-L-methionine</name>
        <dbReference type="ChEBI" id="CHEBI:59789"/>
    </ligand>
</feature>
<evidence type="ECO:0000256" key="1">
    <source>
        <dbReference type="ARBA" id="ARBA00022552"/>
    </source>
</evidence>
<keyword evidence="11" id="KW-0963">Cytoplasm</keyword>
<dbReference type="PIRSF" id="PIRSF005461">
    <property type="entry name" value="23S_rRNA_mtase"/>
    <property type="match status" value="1"/>
</dbReference>
<dbReference type="EC" id="2.1.1.166" evidence="6 11"/>
<dbReference type="RefSeq" id="WP_197095410.1">
    <property type="nucleotide sequence ID" value="NZ_LR217705.1"/>
</dbReference>
<feature type="binding site" evidence="11">
    <location>
        <position position="99"/>
    </location>
    <ligand>
        <name>S-adenosyl-L-methionine</name>
        <dbReference type="ChEBI" id="CHEBI:59789"/>
    </ligand>
</feature>
<evidence type="ECO:0000256" key="2">
    <source>
        <dbReference type="ARBA" id="ARBA00022603"/>
    </source>
</evidence>
<keyword evidence="1 11" id="KW-0698">rRNA processing</keyword>
<dbReference type="InterPro" id="IPR050082">
    <property type="entry name" value="RNA_methyltr_RlmE"/>
</dbReference>
<dbReference type="SUPFAM" id="SSF53335">
    <property type="entry name" value="S-adenosyl-L-methionine-dependent methyltransferases"/>
    <property type="match status" value="1"/>
</dbReference>
<feature type="binding site" evidence="11">
    <location>
        <position position="65"/>
    </location>
    <ligand>
        <name>S-adenosyl-L-methionine</name>
        <dbReference type="ChEBI" id="CHEBI:59789"/>
    </ligand>
</feature>
<organism evidence="14 15">
    <name type="scientific">Candidatus Erwinia haradaeae</name>
    <dbReference type="NCBI Taxonomy" id="1922217"/>
    <lineage>
        <taxon>Bacteria</taxon>
        <taxon>Pseudomonadati</taxon>
        <taxon>Pseudomonadota</taxon>
        <taxon>Gammaproteobacteria</taxon>
        <taxon>Enterobacterales</taxon>
        <taxon>Erwiniaceae</taxon>
        <taxon>Erwinia</taxon>
    </lineage>
</organism>
<dbReference type="PANTHER" id="PTHR10920">
    <property type="entry name" value="RIBOSOMAL RNA METHYLTRANSFERASE"/>
    <property type="match status" value="1"/>
</dbReference>
<dbReference type="PANTHER" id="PTHR10920:SF18">
    <property type="entry name" value="RRNA METHYLTRANSFERASE 2, MITOCHONDRIAL"/>
    <property type="match status" value="1"/>
</dbReference>
<keyword evidence="2 11" id="KW-0489">Methyltransferase</keyword>
<evidence type="ECO:0000256" key="4">
    <source>
        <dbReference type="ARBA" id="ARBA00022691"/>
    </source>
</evidence>
<dbReference type="NCBIfam" id="NF008390">
    <property type="entry name" value="PRK11188.1"/>
    <property type="match status" value="1"/>
</dbReference>
<evidence type="ECO:0000256" key="6">
    <source>
        <dbReference type="ARBA" id="ARBA00038861"/>
    </source>
</evidence>
<dbReference type="InterPro" id="IPR015507">
    <property type="entry name" value="rRNA-MeTfrase_E"/>
</dbReference>
<dbReference type="FunFam" id="3.40.50.150:FF:000005">
    <property type="entry name" value="Ribosomal RNA large subunit methyltransferase E"/>
    <property type="match status" value="1"/>
</dbReference>
<dbReference type="AlphaFoldDB" id="A0A451D4X7"/>
<dbReference type="Pfam" id="PF01728">
    <property type="entry name" value="FtsJ"/>
    <property type="match status" value="1"/>
</dbReference>
<feature type="binding site" evidence="11">
    <location>
        <position position="83"/>
    </location>
    <ligand>
        <name>S-adenosyl-L-methionine</name>
        <dbReference type="ChEBI" id="CHEBI:59789"/>
    </ligand>
</feature>
<comment type="subcellular location">
    <subcellularLocation>
        <location evidence="11">Cytoplasm</location>
    </subcellularLocation>
</comment>
<dbReference type="InterPro" id="IPR029063">
    <property type="entry name" value="SAM-dependent_MTases_sf"/>
</dbReference>
<dbReference type="GO" id="GO:0005737">
    <property type="term" value="C:cytoplasm"/>
    <property type="evidence" value="ECO:0007669"/>
    <property type="project" value="UniProtKB-SubCell"/>
</dbReference>
<evidence type="ECO:0000256" key="7">
    <source>
        <dbReference type="ARBA" id="ARBA00041129"/>
    </source>
</evidence>
<evidence type="ECO:0000313" key="14">
    <source>
        <dbReference type="EMBL" id="VFP80639.1"/>
    </source>
</evidence>
<keyword evidence="3 11" id="KW-0808">Transferase</keyword>
<protein>
    <recommendedName>
        <fullName evidence="7 11">Ribosomal RNA large subunit methyltransferase E</fullName>
        <ecNumber evidence="6 11">2.1.1.166</ecNumber>
    </recommendedName>
    <alternativeName>
        <fullName evidence="9 11">23S rRNA Um2552 methyltransferase</fullName>
    </alternativeName>
    <alternativeName>
        <fullName evidence="8 11">rRNA (uridine-2'-O-)-methyltransferase</fullName>
    </alternativeName>
</protein>
<dbReference type="GO" id="GO:0008650">
    <property type="term" value="F:rRNA (uridine-2'-O-)-methyltransferase activity"/>
    <property type="evidence" value="ECO:0007669"/>
    <property type="project" value="UniProtKB-UniRule"/>
</dbReference>
<reference evidence="14 15" key="1">
    <citation type="submission" date="2019-02" db="EMBL/GenBank/DDBJ databases">
        <authorList>
            <person name="Manzano-Marin A."/>
            <person name="Manzano-Marin A."/>
        </authorList>
    </citation>
    <scope>NUCLEOTIDE SEQUENCE [LARGE SCALE GENOMIC DNA]</scope>
    <source>
        <strain evidence="14 15">ErCisplendens/pseudotsugae</strain>
    </source>
</reference>
<evidence type="ECO:0000256" key="10">
    <source>
        <dbReference type="ARBA" id="ARBA00048970"/>
    </source>
</evidence>
<evidence type="ECO:0000256" key="8">
    <source>
        <dbReference type="ARBA" id="ARBA00041995"/>
    </source>
</evidence>
<sequence>MTSKKRSSSSKKWLKEHFTDQYVCQAQKQGLRSRSWFKLDSIQKSDKLFKGGMTIIDLGAAPGGWSQYVSMKIGSTSHIIACDILSMSPIAGVEFLQGDFREPSVIMNILQCIGNRKVQMVMSDMAPQMTGHSLVDIARSMYLCELALEMCGKVLDRGGCFLVKVFHGEGFEKYLKEIRSQFKQVRIRKPESSRVRSREVYIVATGRKL</sequence>
<dbReference type="InterPro" id="IPR002877">
    <property type="entry name" value="RNA_MeTrfase_FtsJ_dom"/>
</dbReference>
<evidence type="ECO:0000256" key="3">
    <source>
        <dbReference type="ARBA" id="ARBA00022679"/>
    </source>
</evidence>
<dbReference type="HAMAP" id="MF_01547">
    <property type="entry name" value="RNA_methyltr_E"/>
    <property type="match status" value="1"/>
</dbReference>
<evidence type="ECO:0000313" key="15">
    <source>
        <dbReference type="Proteomes" id="UP000294338"/>
    </source>
</evidence>
<evidence type="ECO:0000256" key="5">
    <source>
        <dbReference type="ARBA" id="ARBA00037569"/>
    </source>
</evidence>
<dbReference type="Proteomes" id="UP000294338">
    <property type="component" value="Chromosome 1"/>
</dbReference>
<evidence type="ECO:0000259" key="13">
    <source>
        <dbReference type="Pfam" id="PF01728"/>
    </source>
</evidence>
<comment type="similarity">
    <text evidence="11">Belongs to the class I-like SAM-binding methyltransferase superfamily. RNA methyltransferase RlmE family.</text>
</comment>
<evidence type="ECO:0000256" key="11">
    <source>
        <dbReference type="HAMAP-Rule" id="MF_01547"/>
    </source>
</evidence>
<dbReference type="Gene3D" id="3.40.50.150">
    <property type="entry name" value="Vaccinia Virus protein VP39"/>
    <property type="match status" value="1"/>
</dbReference>
<dbReference type="EMBL" id="LR217705">
    <property type="protein sequence ID" value="VFP80639.1"/>
    <property type="molecule type" value="Genomic_DNA"/>
</dbReference>
<keyword evidence="4 11" id="KW-0949">S-adenosyl-L-methionine</keyword>
<feature type="binding site" evidence="11">
    <location>
        <position position="63"/>
    </location>
    <ligand>
        <name>S-adenosyl-L-methionine</name>
        <dbReference type="ChEBI" id="CHEBI:59789"/>
    </ligand>
</feature>
<evidence type="ECO:0000256" key="12">
    <source>
        <dbReference type="PIRSR" id="PIRSR005461-1"/>
    </source>
</evidence>
<name>A0A451D4X7_9GAMM</name>
<feature type="domain" description="Ribosomal RNA methyltransferase FtsJ" evidence="13">
    <location>
        <begin position="32"/>
        <end position="207"/>
    </location>
</feature>
<comment type="function">
    <text evidence="5 11">Specifically methylates the uridine in position 2552 of 23S rRNA at the 2'-O position of the ribose in the fully assembled 50S ribosomal subunit.</text>
</comment>